<dbReference type="InterPro" id="IPR043504">
    <property type="entry name" value="Peptidase_S1_PA_chymotrypsin"/>
</dbReference>
<gene>
    <name evidence="1" type="ORF">B0T25DRAFT_56380</name>
</gene>
<organism evidence="1 2">
    <name type="scientific">Lasiosphaeria hispida</name>
    <dbReference type="NCBI Taxonomy" id="260671"/>
    <lineage>
        <taxon>Eukaryota</taxon>
        <taxon>Fungi</taxon>
        <taxon>Dikarya</taxon>
        <taxon>Ascomycota</taxon>
        <taxon>Pezizomycotina</taxon>
        <taxon>Sordariomycetes</taxon>
        <taxon>Sordariomycetidae</taxon>
        <taxon>Sordariales</taxon>
        <taxon>Lasiosphaeriaceae</taxon>
        <taxon>Lasiosphaeria</taxon>
    </lineage>
</organism>
<evidence type="ECO:0000313" key="1">
    <source>
        <dbReference type="EMBL" id="KAK3363967.1"/>
    </source>
</evidence>
<dbReference type="InterPro" id="IPR012985">
    <property type="entry name" value="Peptidase_S64_Ssy5"/>
</dbReference>
<protein>
    <recommendedName>
        <fullName evidence="3">Peptidase S1 domain-containing protein</fullName>
    </recommendedName>
</protein>
<accession>A0AAJ0HW24</accession>
<evidence type="ECO:0008006" key="3">
    <source>
        <dbReference type="Google" id="ProtNLM"/>
    </source>
</evidence>
<evidence type="ECO:0000313" key="2">
    <source>
        <dbReference type="Proteomes" id="UP001275084"/>
    </source>
</evidence>
<proteinExistence type="predicted"/>
<sequence>MPYRFADLSLASYDKRLGAIAVEVAEQTISLADDNGEAEAGVEMPSAANPNEEIKSMSYDASPRSGSSIGLVGDQGGAVTLGAFLRIVTDGTPKYFAMTCSHVLSTSKVPTTPGNGPSVVCPADKDNFHWWLLAEDVIRDFSHCQRTAISQHQAAEDAGAIQAAETQKRRCKASRHPAGTVYATSGLRTSVDHWVLDWALVKLDANRFAFQKLHNIPSSLSRMNFKANLNHEAWNGIDWTPRAGAAFPAKDSPMFKIGRTSGHTAGQLHDIDASVTIDYKQHGLVKGKVCVVRSGEPNAFASCGDSGALVLNGHAEAVGMVTAVAKGSVASRAAYVSPFAPIVENIKEILERNGGEKVEVEFL</sequence>
<dbReference type="AlphaFoldDB" id="A0AAJ0HW24"/>
<comment type="caution">
    <text evidence="1">The sequence shown here is derived from an EMBL/GenBank/DDBJ whole genome shotgun (WGS) entry which is preliminary data.</text>
</comment>
<dbReference type="InterPro" id="IPR009003">
    <property type="entry name" value="Peptidase_S1_PA"/>
</dbReference>
<reference evidence="1" key="1">
    <citation type="journal article" date="2023" name="Mol. Phylogenet. Evol.">
        <title>Genome-scale phylogeny and comparative genomics of the fungal order Sordariales.</title>
        <authorList>
            <person name="Hensen N."/>
            <person name="Bonometti L."/>
            <person name="Westerberg I."/>
            <person name="Brannstrom I.O."/>
            <person name="Guillou S."/>
            <person name="Cros-Aarteil S."/>
            <person name="Calhoun S."/>
            <person name="Haridas S."/>
            <person name="Kuo A."/>
            <person name="Mondo S."/>
            <person name="Pangilinan J."/>
            <person name="Riley R."/>
            <person name="LaButti K."/>
            <person name="Andreopoulos B."/>
            <person name="Lipzen A."/>
            <person name="Chen C."/>
            <person name="Yan M."/>
            <person name="Daum C."/>
            <person name="Ng V."/>
            <person name="Clum A."/>
            <person name="Steindorff A."/>
            <person name="Ohm R.A."/>
            <person name="Martin F."/>
            <person name="Silar P."/>
            <person name="Natvig D.O."/>
            <person name="Lalanne C."/>
            <person name="Gautier V."/>
            <person name="Ament-Velasquez S.L."/>
            <person name="Kruys A."/>
            <person name="Hutchinson M.I."/>
            <person name="Powell A.J."/>
            <person name="Barry K."/>
            <person name="Miller A.N."/>
            <person name="Grigoriev I.V."/>
            <person name="Debuchy R."/>
            <person name="Gladieux P."/>
            <person name="Hiltunen Thoren M."/>
            <person name="Johannesson H."/>
        </authorList>
    </citation>
    <scope>NUCLEOTIDE SEQUENCE</scope>
    <source>
        <strain evidence="1">CBS 955.72</strain>
    </source>
</reference>
<dbReference type="Pfam" id="PF08192">
    <property type="entry name" value="Peptidase_S64"/>
    <property type="match status" value="1"/>
</dbReference>
<name>A0AAJ0HW24_9PEZI</name>
<dbReference type="Proteomes" id="UP001275084">
    <property type="component" value="Unassembled WGS sequence"/>
</dbReference>
<keyword evidence="2" id="KW-1185">Reference proteome</keyword>
<dbReference type="EMBL" id="JAUIQD010000001">
    <property type="protein sequence ID" value="KAK3363967.1"/>
    <property type="molecule type" value="Genomic_DNA"/>
</dbReference>
<dbReference type="Gene3D" id="2.40.10.10">
    <property type="entry name" value="Trypsin-like serine proteases"/>
    <property type="match status" value="1"/>
</dbReference>
<reference evidence="1" key="2">
    <citation type="submission" date="2023-06" db="EMBL/GenBank/DDBJ databases">
        <authorList>
            <consortium name="Lawrence Berkeley National Laboratory"/>
            <person name="Haridas S."/>
            <person name="Hensen N."/>
            <person name="Bonometti L."/>
            <person name="Westerberg I."/>
            <person name="Brannstrom I.O."/>
            <person name="Guillou S."/>
            <person name="Cros-Aarteil S."/>
            <person name="Calhoun S."/>
            <person name="Kuo A."/>
            <person name="Mondo S."/>
            <person name="Pangilinan J."/>
            <person name="Riley R."/>
            <person name="Labutti K."/>
            <person name="Andreopoulos B."/>
            <person name="Lipzen A."/>
            <person name="Chen C."/>
            <person name="Yanf M."/>
            <person name="Daum C."/>
            <person name="Ng V."/>
            <person name="Clum A."/>
            <person name="Steindorff A."/>
            <person name="Ohm R."/>
            <person name="Martin F."/>
            <person name="Silar P."/>
            <person name="Natvig D."/>
            <person name="Lalanne C."/>
            <person name="Gautier V."/>
            <person name="Ament-Velasquez S.L."/>
            <person name="Kruys A."/>
            <person name="Hutchinson M.I."/>
            <person name="Powell A.J."/>
            <person name="Barry K."/>
            <person name="Miller A.N."/>
            <person name="Grigoriev I.V."/>
            <person name="Debuchy R."/>
            <person name="Gladieux P."/>
            <person name="Thoren M.H."/>
            <person name="Johannesson H."/>
        </authorList>
    </citation>
    <scope>NUCLEOTIDE SEQUENCE</scope>
    <source>
        <strain evidence="1">CBS 955.72</strain>
    </source>
</reference>
<dbReference type="SUPFAM" id="SSF50494">
    <property type="entry name" value="Trypsin-like serine proteases"/>
    <property type="match status" value="1"/>
</dbReference>